<dbReference type="PANTHER" id="PTHR14074:SF16">
    <property type="entry name" value="ANTIVIRAL INNATE IMMUNE RESPONSE RECEPTOR RIG-I"/>
    <property type="match status" value="1"/>
</dbReference>
<dbReference type="SUPFAM" id="SSF52540">
    <property type="entry name" value="P-loop containing nucleoside triphosphate hydrolases"/>
    <property type="match status" value="1"/>
</dbReference>
<evidence type="ECO:0000256" key="8">
    <source>
        <dbReference type="ARBA" id="ARBA00022801"/>
    </source>
</evidence>
<dbReference type="Pfam" id="PF11648">
    <property type="entry name" value="RIG-I_C-RD"/>
    <property type="match status" value="1"/>
</dbReference>
<dbReference type="Pfam" id="PF00271">
    <property type="entry name" value="Helicase_C"/>
    <property type="match status" value="1"/>
</dbReference>
<protein>
    <recommendedName>
        <fullName evidence="3">RNA helicase</fullName>
        <ecNumber evidence="3">3.6.4.13</ecNumber>
    </recommendedName>
</protein>
<dbReference type="PROSITE" id="PS51789">
    <property type="entry name" value="RLR_CTR"/>
    <property type="match status" value="1"/>
</dbReference>
<dbReference type="InterPro" id="IPR001650">
    <property type="entry name" value="Helicase_C-like"/>
</dbReference>
<evidence type="ECO:0000259" key="19">
    <source>
        <dbReference type="PROSITE" id="PS51789"/>
    </source>
</evidence>
<dbReference type="GeneID" id="20246287"/>
<evidence type="ECO:0000313" key="21">
    <source>
        <dbReference type="Proteomes" id="UP000030746"/>
    </source>
</evidence>
<dbReference type="PROSITE" id="PS51194">
    <property type="entry name" value="HELICASE_CTER"/>
    <property type="match status" value="1"/>
</dbReference>
<gene>
    <name evidence="20" type="ORF">LOTGIDRAFT_211354</name>
</gene>
<dbReference type="PROSITE" id="PS51192">
    <property type="entry name" value="HELICASE_ATP_BIND_1"/>
    <property type="match status" value="1"/>
</dbReference>
<dbReference type="OrthoDB" id="416741at2759"/>
<keyword evidence="4" id="KW-0963">Cytoplasm</keyword>
<dbReference type="SMART" id="SM00490">
    <property type="entry name" value="HELICc"/>
    <property type="match status" value="1"/>
</dbReference>
<dbReference type="GO" id="GO:0016787">
    <property type="term" value="F:hydrolase activity"/>
    <property type="evidence" value="ECO:0007669"/>
    <property type="project" value="UniProtKB-KW"/>
</dbReference>
<evidence type="ECO:0000256" key="3">
    <source>
        <dbReference type="ARBA" id="ARBA00012552"/>
    </source>
</evidence>
<keyword evidence="11" id="KW-0067">ATP-binding</keyword>
<dbReference type="InterPro" id="IPR038557">
    <property type="entry name" value="RLR_C_sf"/>
</dbReference>
<dbReference type="Gene3D" id="2.170.150.30">
    <property type="entry name" value="RIG-I-like receptor, C-terminal regulatory domain"/>
    <property type="match status" value="1"/>
</dbReference>
<keyword evidence="8" id="KW-0378">Hydrolase</keyword>
<dbReference type="GO" id="GO:0046872">
    <property type="term" value="F:metal ion binding"/>
    <property type="evidence" value="ECO:0007669"/>
    <property type="project" value="UniProtKB-KW"/>
</dbReference>
<dbReference type="Gene3D" id="3.40.50.300">
    <property type="entry name" value="P-loop containing nucleotide triphosphate hydrolases"/>
    <property type="match status" value="2"/>
</dbReference>
<dbReference type="GO" id="GO:0003723">
    <property type="term" value="F:RNA binding"/>
    <property type="evidence" value="ECO:0007669"/>
    <property type="project" value="UniProtKB-KW"/>
</dbReference>
<dbReference type="Gene3D" id="1.20.1320.30">
    <property type="match status" value="1"/>
</dbReference>
<dbReference type="InterPro" id="IPR014001">
    <property type="entry name" value="Helicase_ATP-bd"/>
</dbReference>
<evidence type="ECO:0000256" key="12">
    <source>
        <dbReference type="ARBA" id="ARBA00022859"/>
    </source>
</evidence>
<dbReference type="HOGENOM" id="CLU_006888_2_1_1"/>
<keyword evidence="14" id="KW-0051">Antiviral defense</keyword>
<comment type="catalytic activity">
    <reaction evidence="15">
        <text>ATP + H2O = ADP + phosphate + H(+)</text>
        <dbReference type="Rhea" id="RHEA:13065"/>
        <dbReference type="ChEBI" id="CHEBI:15377"/>
        <dbReference type="ChEBI" id="CHEBI:15378"/>
        <dbReference type="ChEBI" id="CHEBI:30616"/>
        <dbReference type="ChEBI" id="CHEBI:43474"/>
        <dbReference type="ChEBI" id="CHEBI:456216"/>
        <dbReference type="EC" id="3.6.4.13"/>
    </reaction>
    <physiologicalReaction direction="left-to-right" evidence="15">
        <dbReference type="Rhea" id="RHEA:13066"/>
    </physiologicalReaction>
</comment>
<evidence type="ECO:0000256" key="13">
    <source>
        <dbReference type="ARBA" id="ARBA00022884"/>
    </source>
</evidence>
<evidence type="ECO:0000313" key="20">
    <source>
        <dbReference type="EMBL" id="ESO82722.1"/>
    </source>
</evidence>
<dbReference type="RefSeq" id="XP_009066516.1">
    <property type="nucleotide sequence ID" value="XM_009068268.1"/>
</dbReference>
<dbReference type="Proteomes" id="UP000030746">
    <property type="component" value="Unassembled WGS sequence"/>
</dbReference>
<keyword evidence="7" id="KW-0547">Nucleotide-binding</keyword>
<dbReference type="InterPro" id="IPR051363">
    <property type="entry name" value="RLR_Helicase"/>
</dbReference>
<dbReference type="GO" id="GO:0003724">
    <property type="term" value="F:RNA helicase activity"/>
    <property type="evidence" value="ECO:0007669"/>
    <property type="project" value="UniProtKB-EC"/>
</dbReference>
<dbReference type="CDD" id="cd15805">
    <property type="entry name" value="RIG-I_C"/>
    <property type="match status" value="1"/>
</dbReference>
<keyword evidence="10" id="KW-0862">Zinc</keyword>
<dbReference type="EC" id="3.6.4.13" evidence="3"/>
<evidence type="ECO:0000256" key="11">
    <source>
        <dbReference type="ARBA" id="ARBA00022840"/>
    </source>
</evidence>
<proteinExistence type="inferred from homology"/>
<accession>V3ZF34</accession>
<dbReference type="InterPro" id="IPR041204">
    <property type="entry name" value="RIG-I-like_C"/>
</dbReference>
<evidence type="ECO:0000256" key="10">
    <source>
        <dbReference type="ARBA" id="ARBA00022833"/>
    </source>
</evidence>
<evidence type="ECO:0000256" key="9">
    <source>
        <dbReference type="ARBA" id="ARBA00022806"/>
    </source>
</evidence>
<dbReference type="InterPro" id="IPR021673">
    <property type="entry name" value="RLR_CTR"/>
</dbReference>
<keyword evidence="21" id="KW-1185">Reference proteome</keyword>
<dbReference type="PANTHER" id="PTHR14074">
    <property type="entry name" value="HELICASE WITH DEATH DOMAIN-RELATED"/>
    <property type="match status" value="1"/>
</dbReference>
<dbReference type="AlphaFoldDB" id="V3ZF34"/>
<evidence type="ECO:0000256" key="5">
    <source>
        <dbReference type="ARBA" id="ARBA00022588"/>
    </source>
</evidence>
<evidence type="ECO:0000256" key="15">
    <source>
        <dbReference type="ARBA" id="ARBA00049390"/>
    </source>
</evidence>
<keyword evidence="13" id="KW-0694">RNA-binding</keyword>
<dbReference type="Pfam" id="PF18119">
    <property type="entry name" value="RIG-I_C"/>
    <property type="match status" value="1"/>
</dbReference>
<evidence type="ECO:0000256" key="7">
    <source>
        <dbReference type="ARBA" id="ARBA00022741"/>
    </source>
</evidence>
<dbReference type="Pfam" id="PF00270">
    <property type="entry name" value="DEAD"/>
    <property type="match status" value="1"/>
</dbReference>
<dbReference type="KEGG" id="lgi:LOTGIDRAFT_211354"/>
<dbReference type="GO" id="GO:0051607">
    <property type="term" value="P:defense response to virus"/>
    <property type="evidence" value="ECO:0007669"/>
    <property type="project" value="UniProtKB-KW"/>
</dbReference>
<dbReference type="SMART" id="SM00487">
    <property type="entry name" value="DEXDc"/>
    <property type="match status" value="1"/>
</dbReference>
<comment type="similarity">
    <text evidence="2">Belongs to the helicase family. RLR subfamily.</text>
</comment>
<dbReference type="GO" id="GO:0005737">
    <property type="term" value="C:cytoplasm"/>
    <property type="evidence" value="ECO:0007669"/>
    <property type="project" value="UniProtKB-SubCell"/>
</dbReference>
<feature type="region of interest" description="Disordered" evidence="16">
    <location>
        <begin position="712"/>
        <end position="737"/>
    </location>
</feature>
<sequence>MFRYGFKNDFLCPCKNHTYEVHVCACYLALRHIIFQLVGEEEEETVLVPVQTVERDFNCKELKLRPYQNKLCENALNGENVIICAPTGSGKTFVATKIIMEHFNSRARRGICKVAFLVNQVALAEQQSRVLKEYLNQRIEIMTGDTQSTDRVTLAKLLPITDIIVMTAQIFVDAITEKEIEDVTLFSLIIFDECHHTKARHPYNQLMNRYIDLKLKKSGGTPRIVGLTASLGVGKASAVKGAVDHIVSLCANLDVSMICTPDEGAADDMAKYVNTPITRFKRAPGRKNDLFHKTVAEIMNDIEKDMKESPCKFCVNHIILFFAPIQSDSFYENVDQIYNSALIINNDCRSKDSLQYIEDELKKKITPNQSTDARQKLMTYFESRQKRLHDLSKNNTNPKLEKLKEMIIEAFEMNPDSRAIVFAKTLSLVQKLKNWIQETPDLSNLNLNPETVTGARASSDQGGMTKNRQLEVLECFKEGSGKLIIATSVAEEGLDIQKCNLVIRYDHVTNEIAMVQSRGRARAENSQFMVVTADDSKSEKKEQMNLSRELMMRQAILKISELEQSTLAQMVLSHQNKAQIVRDSEKRVRHGRIIDDSEFELRCFQCNTLACFSSDIRTIKHSSYTVLSDNFNNSYKTRDHPDPVEFKAGFMKKYKICCKEKDCRHDWGIIAIYLNTEFPLIKIESFVIEDSNGKKTTVKKWKSVPFQIPEMSDDDLRRRLADSSGNRSDDDSGDDLN</sequence>
<evidence type="ECO:0000259" key="17">
    <source>
        <dbReference type="PROSITE" id="PS51192"/>
    </source>
</evidence>
<feature type="domain" description="RLR CTR" evidence="19">
    <location>
        <begin position="585"/>
        <end position="718"/>
    </location>
</feature>
<evidence type="ECO:0000256" key="14">
    <source>
        <dbReference type="ARBA" id="ARBA00023118"/>
    </source>
</evidence>
<evidence type="ECO:0000256" key="2">
    <source>
        <dbReference type="ARBA" id="ARBA00006866"/>
    </source>
</evidence>
<dbReference type="EMBL" id="KB203854">
    <property type="protein sequence ID" value="ESO82722.1"/>
    <property type="molecule type" value="Genomic_DNA"/>
</dbReference>
<keyword evidence="5" id="KW-0399">Innate immunity</keyword>
<feature type="domain" description="Helicase ATP-binding" evidence="17">
    <location>
        <begin position="72"/>
        <end position="249"/>
    </location>
</feature>
<evidence type="ECO:0000256" key="4">
    <source>
        <dbReference type="ARBA" id="ARBA00022490"/>
    </source>
</evidence>
<dbReference type="CTD" id="20246287"/>
<name>V3ZF34_LOTGI</name>
<dbReference type="OMA" id="ECHHTHG"/>
<keyword evidence="12" id="KW-0391">Immunity</keyword>
<feature type="domain" description="Helicase C-terminal" evidence="18">
    <location>
        <begin position="402"/>
        <end position="563"/>
    </location>
</feature>
<dbReference type="STRING" id="225164.V3ZF34"/>
<dbReference type="InterPro" id="IPR011545">
    <property type="entry name" value="DEAD/DEAH_box_helicase_dom"/>
</dbReference>
<dbReference type="GO" id="GO:0005524">
    <property type="term" value="F:ATP binding"/>
    <property type="evidence" value="ECO:0007669"/>
    <property type="project" value="UniProtKB-KW"/>
</dbReference>
<organism evidence="20 21">
    <name type="scientific">Lottia gigantea</name>
    <name type="common">Giant owl limpet</name>
    <dbReference type="NCBI Taxonomy" id="225164"/>
    <lineage>
        <taxon>Eukaryota</taxon>
        <taxon>Metazoa</taxon>
        <taxon>Spiralia</taxon>
        <taxon>Lophotrochozoa</taxon>
        <taxon>Mollusca</taxon>
        <taxon>Gastropoda</taxon>
        <taxon>Patellogastropoda</taxon>
        <taxon>Lottioidea</taxon>
        <taxon>Lottiidae</taxon>
        <taxon>Lottia</taxon>
    </lineage>
</organism>
<evidence type="ECO:0000256" key="6">
    <source>
        <dbReference type="ARBA" id="ARBA00022723"/>
    </source>
</evidence>
<evidence type="ECO:0000256" key="1">
    <source>
        <dbReference type="ARBA" id="ARBA00004496"/>
    </source>
</evidence>
<keyword evidence="9" id="KW-0347">Helicase</keyword>
<evidence type="ECO:0000256" key="16">
    <source>
        <dbReference type="SAM" id="MobiDB-lite"/>
    </source>
</evidence>
<evidence type="ECO:0000259" key="18">
    <source>
        <dbReference type="PROSITE" id="PS51194"/>
    </source>
</evidence>
<dbReference type="InterPro" id="IPR027417">
    <property type="entry name" value="P-loop_NTPase"/>
</dbReference>
<reference evidence="20 21" key="1">
    <citation type="journal article" date="2013" name="Nature">
        <title>Insights into bilaterian evolution from three spiralian genomes.</title>
        <authorList>
            <person name="Simakov O."/>
            <person name="Marletaz F."/>
            <person name="Cho S.J."/>
            <person name="Edsinger-Gonzales E."/>
            <person name="Havlak P."/>
            <person name="Hellsten U."/>
            <person name="Kuo D.H."/>
            <person name="Larsson T."/>
            <person name="Lv J."/>
            <person name="Arendt D."/>
            <person name="Savage R."/>
            <person name="Osoegawa K."/>
            <person name="de Jong P."/>
            <person name="Grimwood J."/>
            <person name="Chapman J.A."/>
            <person name="Shapiro H."/>
            <person name="Aerts A."/>
            <person name="Otillar R.P."/>
            <person name="Terry A.Y."/>
            <person name="Boore J.L."/>
            <person name="Grigoriev I.V."/>
            <person name="Lindberg D.R."/>
            <person name="Seaver E.C."/>
            <person name="Weisblat D.A."/>
            <person name="Putnam N.H."/>
            <person name="Rokhsar D.S."/>
        </authorList>
    </citation>
    <scope>NUCLEOTIDE SEQUENCE [LARGE SCALE GENOMIC DNA]</scope>
</reference>
<dbReference type="GO" id="GO:0045087">
    <property type="term" value="P:innate immune response"/>
    <property type="evidence" value="ECO:0007669"/>
    <property type="project" value="UniProtKB-KW"/>
</dbReference>
<keyword evidence="6" id="KW-0479">Metal-binding</keyword>
<comment type="subcellular location">
    <subcellularLocation>
        <location evidence="1">Cytoplasm</location>
    </subcellularLocation>
</comment>